<dbReference type="Proteomes" id="UP000218244">
    <property type="component" value="Chromosome"/>
</dbReference>
<evidence type="ECO:0000313" key="1">
    <source>
        <dbReference type="EMBL" id="BAU94383.1"/>
    </source>
</evidence>
<keyword evidence="2" id="KW-1185">Reference proteome</keyword>
<name>A0A160PNI1_9CORY</name>
<evidence type="ECO:0000313" key="2">
    <source>
        <dbReference type="Proteomes" id="UP000218244"/>
    </source>
</evidence>
<organism evidence="1 2">
    <name type="scientific">Corynebacterium suranareeae</name>
    <dbReference type="NCBI Taxonomy" id="2506452"/>
    <lineage>
        <taxon>Bacteria</taxon>
        <taxon>Bacillati</taxon>
        <taxon>Actinomycetota</taxon>
        <taxon>Actinomycetes</taxon>
        <taxon>Mycobacteriales</taxon>
        <taxon>Corynebacteriaceae</taxon>
        <taxon>Corynebacterium</taxon>
    </lineage>
</organism>
<proteinExistence type="predicted"/>
<gene>
    <name evidence="1" type="ORF">N24_0121</name>
</gene>
<dbReference type="RefSeq" id="WP_096453442.1">
    <property type="nucleotide sequence ID" value="NZ_AP017369.1"/>
</dbReference>
<accession>A0A160PNI1</accession>
<dbReference type="EMBL" id="AP017369">
    <property type="protein sequence ID" value="BAU94383.1"/>
    <property type="molecule type" value="Genomic_DNA"/>
</dbReference>
<evidence type="ECO:0008006" key="3">
    <source>
        <dbReference type="Google" id="ProtNLM"/>
    </source>
</evidence>
<sequence>MDYGFEQSASALLDRAMNMPMNDEQVETFQLALNVAQETGDEDTEFKARLFLASLANVNVDHTSLLTHFSAAVGMHDRDPLRFPGESLDGSYPDLFWLYKNALNLVVSSVLFTREQIDDMLDQMEDHYSSAGIPNLAIDIEYRDDALINGSLEHALKRQELIDASSYSDPFDDCPTCKIAGKFALAMATKDFDEASNLVTQILSFGSIGCVMEPETTTAAFMMQALKTGDVEFARHLQDVSAKANPEFQSLDTVGRHLEFLGVTGNHSKGLALLTRYQHRLITDPLATLGHFQFYLGAYTLLSSTDRAGFGDVIVSGSGEVFGQDVDLSVDKLKERCLELARNLAREYDARNGNDNFAKRFEASTANADLDIPVNLGGSNLLLQVQTATPSEPETVEDKLSLFYICLKRGAFADCQRFVLSDEEFAQLSDFDRVHYAMALLFPPEQEDKGRKLFIDELRRQDYLAADYLEAQTNDELRDPNTPEFLTEAQLLERDLKSWILLRQMCLDGLDFAPYGSESYKAHKVAQEIIAATESKPEFAQQNLQARFSAFASNLALVDGEVDKDTYLELRKVGTAAQVHTLDMLYGQHLLALDIETLAPQSPNTQTGEAILDEVLGFLINAGLREATAHLAEQFTEFYSIFGKSERVVEMARLAVESMQAAGLPHREQELKLGIHLAAVEPVEAREILEKLLLPKFTQESEFDELEMEALLALGRTLVTVDSKAAAAILLQARAMAAAFENFEIAVQAMHMLTGVLYSLGELEWLLDELNDTLPFAQVLDDEHEAEIKLLDNIAIVQADLGMTEALDTLNTAYELADSALQKLYVQESLNRTYFTFERLDDCLKGCHRAHILAMATGDPSNAASQLEQGALYAFQSGNLEAGAEMLENAFNVLDIPVEQSAYYATYLSSVYDDLGNPKKAEYWAKKAEEKERFMD</sequence>
<dbReference type="AlphaFoldDB" id="A0A160PNI1"/>
<dbReference type="KEGG" id="csur:N24_0121"/>
<protein>
    <recommendedName>
        <fullName evidence="3">TPR repeat-containing protein</fullName>
    </recommendedName>
</protein>
<reference evidence="1 2" key="1">
    <citation type="submission" date="2016-02" db="EMBL/GenBank/DDBJ databases">
        <title>Corynebacterium glutamicum N24 whole genome sequencing project.</title>
        <authorList>
            <person name="Matsutani M."/>
            <person name="Nangtapong N."/>
            <person name="Yakushi T."/>
            <person name="Matsushita K."/>
        </authorList>
    </citation>
    <scope>NUCLEOTIDE SEQUENCE [LARGE SCALE GENOMIC DNA]</scope>
    <source>
        <strain evidence="1 2">N24</strain>
    </source>
</reference>